<protein>
    <submittedName>
        <fullName evidence="1">Uncharacterized protein</fullName>
    </submittedName>
</protein>
<dbReference type="GO" id="GO:0000492">
    <property type="term" value="P:box C/D snoRNP assembly"/>
    <property type="evidence" value="ECO:0007669"/>
    <property type="project" value="InterPro"/>
</dbReference>
<dbReference type="Pfam" id="PF15370">
    <property type="entry name" value="NOPCHAP1"/>
    <property type="match status" value="1"/>
</dbReference>
<evidence type="ECO:0000313" key="2">
    <source>
        <dbReference type="Proteomes" id="UP000007879"/>
    </source>
</evidence>
<keyword evidence="2" id="KW-1185">Reference proteome</keyword>
<dbReference type="EnsemblMetazoa" id="XM_003386567.3">
    <property type="protein sequence ID" value="XP_003386615.1"/>
    <property type="gene ID" value="LOC100641551"/>
</dbReference>
<dbReference type="PANTHER" id="PTHR28674">
    <property type="entry name" value="SIMILAR TO DNA SEGMENT, CHR 10, WAYNE STATE UNIVERSITY 102,-EXPRESSED"/>
    <property type="match status" value="1"/>
</dbReference>
<organism evidence="1">
    <name type="scientific">Amphimedon queenslandica</name>
    <name type="common">Sponge</name>
    <dbReference type="NCBI Taxonomy" id="400682"/>
    <lineage>
        <taxon>Eukaryota</taxon>
        <taxon>Metazoa</taxon>
        <taxon>Porifera</taxon>
        <taxon>Demospongiae</taxon>
        <taxon>Heteroscleromorpha</taxon>
        <taxon>Haplosclerida</taxon>
        <taxon>Niphatidae</taxon>
        <taxon>Amphimedon</taxon>
    </lineage>
</organism>
<dbReference type="GO" id="GO:0062064">
    <property type="term" value="F:box C/D methylation guide snoRNP complex binding"/>
    <property type="evidence" value="ECO:0007669"/>
    <property type="project" value="TreeGrafter"/>
</dbReference>
<sequence>MAERKQRISKELLKKPVGPGVPLINGDENKHLKTFKIERSSTLSQVKSFLPSLARANQELSDAISKEGGNEKVSIETPQDSAARCIQLDLALVQYEGEEEEERKQILVLPDEISHPSRRGLQIEELK</sequence>
<dbReference type="KEGG" id="aqu:100641551"/>
<proteinExistence type="predicted"/>
<evidence type="ECO:0000313" key="1">
    <source>
        <dbReference type="EnsemblMetazoa" id="Aqu2.1.31898_001"/>
    </source>
</evidence>
<gene>
    <name evidence="1" type="primary">100641551</name>
</gene>
<dbReference type="OrthoDB" id="1112980at2759"/>
<dbReference type="AlphaFoldDB" id="A0A1X7UVU7"/>
<reference evidence="1" key="2">
    <citation type="submission" date="2017-05" db="UniProtKB">
        <authorList>
            <consortium name="EnsemblMetazoa"/>
        </authorList>
    </citation>
    <scope>IDENTIFICATION</scope>
</reference>
<dbReference type="PANTHER" id="PTHR28674:SF1">
    <property type="entry name" value="NOP PROTEIN CHAPERONE 1"/>
    <property type="match status" value="1"/>
</dbReference>
<dbReference type="EnsemblMetazoa" id="Aqu2.1.31898_001">
    <property type="protein sequence ID" value="Aqu2.1.31898_001"/>
    <property type="gene ID" value="Aqu2.1.31898"/>
</dbReference>
<dbReference type="Proteomes" id="UP000007879">
    <property type="component" value="Unassembled WGS sequence"/>
</dbReference>
<name>A0A1X7UVU7_AMPQE</name>
<dbReference type="InParanoid" id="A0A1X7UVU7"/>
<reference evidence="2" key="1">
    <citation type="journal article" date="2010" name="Nature">
        <title>The Amphimedon queenslandica genome and the evolution of animal complexity.</title>
        <authorList>
            <person name="Srivastava M."/>
            <person name="Simakov O."/>
            <person name="Chapman J."/>
            <person name="Fahey B."/>
            <person name="Gauthier M.E."/>
            <person name="Mitros T."/>
            <person name="Richards G.S."/>
            <person name="Conaco C."/>
            <person name="Dacre M."/>
            <person name="Hellsten U."/>
            <person name="Larroux C."/>
            <person name="Putnam N.H."/>
            <person name="Stanke M."/>
            <person name="Adamska M."/>
            <person name="Darling A."/>
            <person name="Degnan S.M."/>
            <person name="Oakley T.H."/>
            <person name="Plachetzki D.C."/>
            <person name="Zhai Y."/>
            <person name="Adamski M."/>
            <person name="Calcino A."/>
            <person name="Cummins S.F."/>
            <person name="Goodstein D.M."/>
            <person name="Harris C."/>
            <person name="Jackson D.J."/>
            <person name="Leys S.P."/>
            <person name="Shu S."/>
            <person name="Woodcroft B.J."/>
            <person name="Vervoort M."/>
            <person name="Kosik K.S."/>
            <person name="Manning G."/>
            <person name="Degnan B.M."/>
            <person name="Rokhsar D.S."/>
        </authorList>
    </citation>
    <scope>NUCLEOTIDE SEQUENCE [LARGE SCALE GENOMIC DNA]</scope>
</reference>
<accession>A0A1X7UVU7</accession>
<dbReference type="InterPro" id="IPR027921">
    <property type="entry name" value="NOPCHAP1"/>
</dbReference>